<dbReference type="PANTHER" id="PTHR30023:SF0">
    <property type="entry name" value="PENICILLIN-SENSITIVE CARBOXYPEPTIDASE A"/>
    <property type="match status" value="1"/>
</dbReference>
<dbReference type="AlphaFoldDB" id="Q12NB4"/>
<dbReference type="Pfam" id="PF02113">
    <property type="entry name" value="Peptidase_S13"/>
    <property type="match status" value="2"/>
</dbReference>
<keyword evidence="4" id="KW-1185">Reference proteome</keyword>
<dbReference type="OrthoDB" id="9802627at2"/>
<evidence type="ECO:0000313" key="4">
    <source>
        <dbReference type="Proteomes" id="UP000001982"/>
    </source>
</evidence>
<proteinExistence type="inferred from homology"/>
<dbReference type="GO" id="GO:0000270">
    <property type="term" value="P:peptidoglycan metabolic process"/>
    <property type="evidence" value="ECO:0007669"/>
    <property type="project" value="TreeGrafter"/>
</dbReference>
<gene>
    <name evidence="3" type="ordered locus">Sden_1778</name>
</gene>
<keyword evidence="2 3" id="KW-0378">Hydrolase</keyword>
<evidence type="ECO:0000256" key="1">
    <source>
        <dbReference type="ARBA" id="ARBA00006096"/>
    </source>
</evidence>
<dbReference type="Gene3D" id="3.50.80.20">
    <property type="entry name" value="D-Ala-D-Ala carboxypeptidase C, peptidase S13"/>
    <property type="match status" value="1"/>
</dbReference>
<reference evidence="3 4" key="1">
    <citation type="submission" date="2006-03" db="EMBL/GenBank/DDBJ databases">
        <title>Complete sequence of Shewanella denitrificans OS217.</title>
        <authorList>
            <consortium name="US DOE Joint Genome Institute"/>
            <person name="Copeland A."/>
            <person name="Lucas S."/>
            <person name="Lapidus A."/>
            <person name="Barry K."/>
            <person name="Detter J.C."/>
            <person name="Glavina del Rio T."/>
            <person name="Hammon N."/>
            <person name="Israni S."/>
            <person name="Dalin E."/>
            <person name="Tice H."/>
            <person name="Pitluck S."/>
            <person name="Brettin T."/>
            <person name="Bruce D."/>
            <person name="Han C."/>
            <person name="Tapia R."/>
            <person name="Gilna P."/>
            <person name="Kiss H."/>
            <person name="Schmutz J."/>
            <person name="Larimer F."/>
            <person name="Land M."/>
            <person name="Hauser L."/>
            <person name="Kyrpides N."/>
            <person name="Lykidis A."/>
            <person name="Richardson P."/>
        </authorList>
    </citation>
    <scope>NUCLEOTIDE SEQUENCE [LARGE SCALE GENOMIC DNA]</scope>
    <source>
        <strain evidence="4">OS217 / ATCC BAA-1090 / DSM 15013</strain>
    </source>
</reference>
<dbReference type="SUPFAM" id="SSF56601">
    <property type="entry name" value="beta-lactamase/transpeptidase-like"/>
    <property type="match status" value="1"/>
</dbReference>
<protein>
    <submittedName>
        <fullName evidence="3">D-alanyl-D-alanine carboxypeptidase/D-alanyl-D-alanine-endopeptidase</fullName>
        <ecNumber evidence="3">3.4.16.4</ecNumber>
    </submittedName>
</protein>
<dbReference type="eggNOG" id="COG2027">
    <property type="taxonomic scope" value="Bacteria"/>
</dbReference>
<dbReference type="EC" id="3.4.16.4" evidence="3"/>
<dbReference type="STRING" id="318161.Sden_1778"/>
<evidence type="ECO:0000256" key="2">
    <source>
        <dbReference type="ARBA" id="ARBA00022801"/>
    </source>
</evidence>
<dbReference type="RefSeq" id="WP_011496219.1">
    <property type="nucleotide sequence ID" value="NC_007954.1"/>
</dbReference>
<keyword evidence="3" id="KW-0121">Carboxypeptidase</keyword>
<dbReference type="InterPro" id="IPR000667">
    <property type="entry name" value="Peptidase_S13"/>
</dbReference>
<dbReference type="Proteomes" id="UP000001982">
    <property type="component" value="Chromosome"/>
</dbReference>
<dbReference type="InterPro" id="IPR012338">
    <property type="entry name" value="Beta-lactam/transpept-like"/>
</dbReference>
<dbReference type="PRINTS" id="PR00922">
    <property type="entry name" value="DADACBPTASE3"/>
</dbReference>
<comment type="similarity">
    <text evidence="1">Belongs to the peptidase S13 family.</text>
</comment>
<dbReference type="Gene3D" id="3.40.710.10">
    <property type="entry name" value="DD-peptidase/beta-lactamase superfamily"/>
    <property type="match status" value="1"/>
</dbReference>
<dbReference type="EMBL" id="CP000302">
    <property type="protein sequence ID" value="ABE55062.1"/>
    <property type="molecule type" value="Genomic_DNA"/>
</dbReference>
<evidence type="ECO:0000313" key="3">
    <source>
        <dbReference type="EMBL" id="ABE55062.1"/>
    </source>
</evidence>
<sequence>MSSLSTMKFYFGSLSMPIISTLKFCVIMMTLSTFQAFSANSHLDSGDTKIASTTTANVTQSQQVMAPTEINKLNKKIAKAVQSLVSPYSQLAIAIWDPQQQRSLFELNTQKLMQPASVMKLFTAVTAIAELGHDYRYRSQVFIKGPIINKALEGDVWINLSGDPKLTTQDLSRLIAQFKYAGIEKINGQVQLLTTANEQVRAPGWVWDDLGICYAAPVSRLILDGNCILAKLIPSQNGIKGETRLSISTSSPIKVFNQARFIPTSSNKQSRDLCQLSLARFDNNQYKLSGCYPSDGGINLAIAVNDVEPYMLAKLEALFKQHQIVLKHAINLLTDDDSALSAQFNEASSSKDEPSLVSDDEELRLIASHSSESLMAMLDTMLKDSNNLIADRVFKTIGRSFYQTTHPQVSDNFTHASKAQLARLNEMGIKLDSANLVDGSGLSRYNAISAAQLMSLIKLIYSDERFTSLDSALPEAGVSGTLAYKRGFQTKLRAKVKAKTGTMLGVANFAGRMQTSQGDLYFVILENGINPHQQAQHQVSSELLTAIMAIYETNEELQAD</sequence>
<dbReference type="MEROPS" id="S13.001"/>
<accession>Q12NB4</accession>
<dbReference type="HOGENOM" id="CLU_017692_1_1_6"/>
<dbReference type="PANTHER" id="PTHR30023">
    <property type="entry name" value="D-ALANYL-D-ALANINE CARBOXYPEPTIDASE"/>
    <property type="match status" value="1"/>
</dbReference>
<organism evidence="3 4">
    <name type="scientific">Shewanella denitrificans (strain OS217 / ATCC BAA-1090 / DSM 15013)</name>
    <dbReference type="NCBI Taxonomy" id="318161"/>
    <lineage>
        <taxon>Bacteria</taxon>
        <taxon>Pseudomonadati</taxon>
        <taxon>Pseudomonadota</taxon>
        <taxon>Gammaproteobacteria</taxon>
        <taxon>Alteromonadales</taxon>
        <taxon>Shewanellaceae</taxon>
        <taxon>Shewanella</taxon>
    </lineage>
</organism>
<dbReference type="KEGG" id="sdn:Sden_1778"/>
<name>Q12NB4_SHEDO</name>
<dbReference type="GO" id="GO:0006508">
    <property type="term" value="P:proteolysis"/>
    <property type="evidence" value="ECO:0007669"/>
    <property type="project" value="InterPro"/>
</dbReference>
<dbReference type="GO" id="GO:0009002">
    <property type="term" value="F:serine-type D-Ala-D-Ala carboxypeptidase activity"/>
    <property type="evidence" value="ECO:0007669"/>
    <property type="project" value="UniProtKB-EC"/>
</dbReference>
<dbReference type="NCBIfam" id="TIGR00666">
    <property type="entry name" value="PBP4"/>
    <property type="match status" value="2"/>
</dbReference>
<keyword evidence="3" id="KW-0645">Protease</keyword>